<keyword evidence="2" id="KW-0012">Acyltransferase</keyword>
<dbReference type="InterPro" id="IPR050680">
    <property type="entry name" value="YpeA/RimI_acetyltransf"/>
</dbReference>
<gene>
    <name evidence="4" type="ORF">GCM10010916_21960</name>
</gene>
<accession>A0A917CYH9</accession>
<evidence type="ECO:0000259" key="3">
    <source>
        <dbReference type="PROSITE" id="PS51186"/>
    </source>
</evidence>
<dbReference type="InterPro" id="IPR016181">
    <property type="entry name" value="Acyl_CoA_acyltransferase"/>
</dbReference>
<dbReference type="Gene3D" id="3.40.630.30">
    <property type="match status" value="1"/>
</dbReference>
<sequence length="155" mass="17828">MVIRPYRPRTDRNEIIRLIRTELIPLSHTVKPRDAKIIREIPKRLEQGVTFVASKSKSSLPLGFVQVLKKDQALLINMLAVDRQQQGRQLGSTLMRTAEAYGLSKECRHATVFVDEGNDRAMRFYARLGYGTAGYLQQLRCYEMRKQLVDPLIPV</sequence>
<evidence type="ECO:0000256" key="2">
    <source>
        <dbReference type="ARBA" id="ARBA00023315"/>
    </source>
</evidence>
<comment type="caution">
    <text evidence="4">The sequence shown here is derived from an EMBL/GenBank/DDBJ whole genome shotgun (WGS) entry which is preliminary data.</text>
</comment>
<evidence type="ECO:0000313" key="4">
    <source>
        <dbReference type="EMBL" id="GGG04524.1"/>
    </source>
</evidence>
<reference evidence="4" key="2">
    <citation type="submission" date="2020-09" db="EMBL/GenBank/DDBJ databases">
        <authorList>
            <person name="Sun Q."/>
            <person name="Zhou Y."/>
        </authorList>
    </citation>
    <scope>NUCLEOTIDE SEQUENCE</scope>
    <source>
        <strain evidence="4">CGMCC 1.12987</strain>
    </source>
</reference>
<name>A0A917CYH9_9BACL</name>
<evidence type="ECO:0000256" key="1">
    <source>
        <dbReference type="ARBA" id="ARBA00022679"/>
    </source>
</evidence>
<dbReference type="Proteomes" id="UP000644756">
    <property type="component" value="Unassembled WGS sequence"/>
</dbReference>
<organism evidence="4 5">
    <name type="scientific">Paenibacillus abyssi</name>
    <dbReference type="NCBI Taxonomy" id="1340531"/>
    <lineage>
        <taxon>Bacteria</taxon>
        <taxon>Bacillati</taxon>
        <taxon>Bacillota</taxon>
        <taxon>Bacilli</taxon>
        <taxon>Bacillales</taxon>
        <taxon>Paenibacillaceae</taxon>
        <taxon>Paenibacillus</taxon>
    </lineage>
</organism>
<keyword evidence="5" id="KW-1185">Reference proteome</keyword>
<protein>
    <recommendedName>
        <fullName evidence="3">N-acetyltransferase domain-containing protein</fullName>
    </recommendedName>
</protein>
<proteinExistence type="predicted"/>
<dbReference type="RefSeq" id="WP_188531103.1">
    <property type="nucleotide sequence ID" value="NZ_BMGR01000006.1"/>
</dbReference>
<dbReference type="CDD" id="cd04301">
    <property type="entry name" value="NAT_SF"/>
    <property type="match status" value="1"/>
</dbReference>
<dbReference type="Pfam" id="PF00583">
    <property type="entry name" value="Acetyltransf_1"/>
    <property type="match status" value="1"/>
</dbReference>
<dbReference type="InterPro" id="IPR000182">
    <property type="entry name" value="GNAT_dom"/>
</dbReference>
<feature type="domain" description="N-acetyltransferase" evidence="3">
    <location>
        <begin position="1"/>
        <end position="149"/>
    </location>
</feature>
<dbReference type="SUPFAM" id="SSF55729">
    <property type="entry name" value="Acyl-CoA N-acyltransferases (Nat)"/>
    <property type="match status" value="1"/>
</dbReference>
<reference evidence="4" key="1">
    <citation type="journal article" date="2014" name="Int. J. Syst. Evol. Microbiol.">
        <title>Complete genome sequence of Corynebacterium casei LMG S-19264T (=DSM 44701T), isolated from a smear-ripened cheese.</title>
        <authorList>
            <consortium name="US DOE Joint Genome Institute (JGI-PGF)"/>
            <person name="Walter F."/>
            <person name="Albersmeier A."/>
            <person name="Kalinowski J."/>
            <person name="Ruckert C."/>
        </authorList>
    </citation>
    <scope>NUCLEOTIDE SEQUENCE</scope>
    <source>
        <strain evidence="4">CGMCC 1.12987</strain>
    </source>
</reference>
<dbReference type="EMBL" id="BMGR01000006">
    <property type="protein sequence ID" value="GGG04524.1"/>
    <property type="molecule type" value="Genomic_DNA"/>
</dbReference>
<dbReference type="GO" id="GO:0016747">
    <property type="term" value="F:acyltransferase activity, transferring groups other than amino-acyl groups"/>
    <property type="evidence" value="ECO:0007669"/>
    <property type="project" value="InterPro"/>
</dbReference>
<dbReference type="AlphaFoldDB" id="A0A917CYH9"/>
<dbReference type="PROSITE" id="PS51186">
    <property type="entry name" value="GNAT"/>
    <property type="match status" value="1"/>
</dbReference>
<evidence type="ECO:0000313" key="5">
    <source>
        <dbReference type="Proteomes" id="UP000644756"/>
    </source>
</evidence>
<keyword evidence="1" id="KW-0808">Transferase</keyword>
<dbReference type="PANTHER" id="PTHR43420">
    <property type="entry name" value="ACETYLTRANSFERASE"/>
    <property type="match status" value="1"/>
</dbReference>